<accession>A0ACB8ITF9</accession>
<sequence length="460" mass="51535">MDEFGNPLTLHAFIDDPNFDQFIDLIRGENEDPLASFDCDLINGCFADTQFIGSAQDDVFGHFNGTAAGTMVSDDLTFVLNSSFPDLDGDMKGEHREEENNGDDSSGATRTATTASTRNKKADRSRTLVSERKRRGKMKEKLYGLRALVPNISKMDKASIIGDAVSYLQELQMQVRKLKAEIASLEYSMAGSEKNQEPIQKPKKTQVLSGNLQPICKKIMQIDVFQVEERRFYLRLVSSGGQGVAVSLYKALESLTSFDVQNFNFATEPERLVLTFNLNVTPSPPFLCFVSCFSKVQILVISGKRKFNMDTEELIRKCKAITLKGGEEGKVSFKSGMKSKEEKTVAGCLVGEVLTNKNVNKEGLKLAMQQAWQTIREVKVDTMGENMFMFRFATEADKRRAIAGNVHVQDCLRNQKQHNRFGSLINDYFGDNSSLVVDSNLDKFSPRWRIVEKSVLSTCM</sequence>
<dbReference type="EMBL" id="CM039177">
    <property type="protein sequence ID" value="KAH9700333.1"/>
    <property type="molecule type" value="Genomic_DNA"/>
</dbReference>
<keyword evidence="2" id="KW-1185">Reference proteome</keyword>
<name>A0ACB8ITF9_CITSI</name>
<organism evidence="1 2">
    <name type="scientific">Citrus sinensis</name>
    <name type="common">Sweet orange</name>
    <name type="synonym">Citrus aurantium var. sinensis</name>
    <dbReference type="NCBI Taxonomy" id="2711"/>
    <lineage>
        <taxon>Eukaryota</taxon>
        <taxon>Viridiplantae</taxon>
        <taxon>Streptophyta</taxon>
        <taxon>Embryophyta</taxon>
        <taxon>Tracheophyta</taxon>
        <taxon>Spermatophyta</taxon>
        <taxon>Magnoliopsida</taxon>
        <taxon>eudicotyledons</taxon>
        <taxon>Gunneridae</taxon>
        <taxon>Pentapetalae</taxon>
        <taxon>rosids</taxon>
        <taxon>malvids</taxon>
        <taxon>Sapindales</taxon>
        <taxon>Rutaceae</taxon>
        <taxon>Aurantioideae</taxon>
        <taxon>Citrus</taxon>
    </lineage>
</organism>
<proteinExistence type="predicted"/>
<dbReference type="Proteomes" id="UP000829398">
    <property type="component" value="Chromosome 8"/>
</dbReference>
<evidence type="ECO:0000313" key="2">
    <source>
        <dbReference type="Proteomes" id="UP000829398"/>
    </source>
</evidence>
<evidence type="ECO:0000313" key="1">
    <source>
        <dbReference type="EMBL" id="KAH9700333.1"/>
    </source>
</evidence>
<gene>
    <name evidence="1" type="ORF">KPL71_024656</name>
</gene>
<comment type="caution">
    <text evidence="1">The sequence shown here is derived from an EMBL/GenBank/DDBJ whole genome shotgun (WGS) entry which is preliminary data.</text>
</comment>
<protein>
    <submittedName>
        <fullName evidence="1">Transcription factor FER-LIKE IRON DEFICIENCY-INDUCED TRANSCRIPTION FACTOR</fullName>
    </submittedName>
</protein>
<reference evidence="2" key="1">
    <citation type="journal article" date="2023" name="Hortic. Res.">
        <title>A chromosome-level phased genome enabling allele-level studies in sweet orange: a case study on citrus Huanglongbing tolerance.</title>
        <authorList>
            <person name="Wu B."/>
            <person name="Yu Q."/>
            <person name="Deng Z."/>
            <person name="Duan Y."/>
            <person name="Luo F."/>
            <person name="Gmitter F. Jr."/>
        </authorList>
    </citation>
    <scope>NUCLEOTIDE SEQUENCE [LARGE SCALE GENOMIC DNA]</scope>
    <source>
        <strain evidence="2">cv. Valencia</strain>
    </source>
</reference>